<feature type="compositionally biased region" description="Low complexity" evidence="1">
    <location>
        <begin position="114"/>
        <end position="129"/>
    </location>
</feature>
<feature type="compositionally biased region" description="Pro residues" evidence="1">
    <location>
        <begin position="143"/>
        <end position="158"/>
    </location>
</feature>
<evidence type="ECO:0000313" key="3">
    <source>
        <dbReference type="EMBL" id="NEB17245.1"/>
    </source>
</evidence>
<evidence type="ECO:0000256" key="2">
    <source>
        <dbReference type="SAM" id="SignalP"/>
    </source>
</evidence>
<sequence length="189" mass="18578">MRPLFVPVRLAATAMVVVAAAGCMSVGDDEPGGSVGPSHSAGERGGEVPDGGPAVSGGNAGYDAAAADGKHGKGKKAKDKGKEKGADEGDGEGKDGEEGEGKDTSAPEPPAARPTGDQPPNGGDQDPGPTRTPPAEPTRPAEPEPTPPEEPPASPTPEPTVAEPSSSAHEPPGTQLEQREPAPAAGAPV</sequence>
<feature type="region of interest" description="Disordered" evidence="1">
    <location>
        <begin position="26"/>
        <end position="189"/>
    </location>
</feature>
<feature type="signal peptide" evidence="2">
    <location>
        <begin position="1"/>
        <end position="19"/>
    </location>
</feature>
<evidence type="ECO:0000313" key="4">
    <source>
        <dbReference type="Proteomes" id="UP000469545"/>
    </source>
</evidence>
<feature type="chain" id="PRO_5039488940" description="Lipoprotein" evidence="2">
    <location>
        <begin position="20"/>
        <end position="189"/>
    </location>
</feature>
<keyword evidence="4" id="KW-1185">Reference proteome</keyword>
<dbReference type="RefSeq" id="WP_164140138.1">
    <property type="nucleotide sequence ID" value="NZ_JAAGMB010000258.1"/>
</dbReference>
<dbReference type="PROSITE" id="PS51257">
    <property type="entry name" value="PROKAR_LIPOPROTEIN"/>
    <property type="match status" value="1"/>
</dbReference>
<evidence type="ECO:0008006" key="5">
    <source>
        <dbReference type="Google" id="ProtNLM"/>
    </source>
</evidence>
<proteinExistence type="predicted"/>
<feature type="compositionally biased region" description="Low complexity" evidence="1">
    <location>
        <begin position="159"/>
        <end position="168"/>
    </location>
</feature>
<evidence type="ECO:0000256" key="1">
    <source>
        <dbReference type="SAM" id="MobiDB-lite"/>
    </source>
</evidence>
<protein>
    <recommendedName>
        <fullName evidence="5">Lipoprotein</fullName>
    </recommendedName>
</protein>
<organism evidence="3 4">
    <name type="scientific">Streptomyces coelicoflavus</name>
    <dbReference type="NCBI Taxonomy" id="285562"/>
    <lineage>
        <taxon>Bacteria</taxon>
        <taxon>Bacillati</taxon>
        <taxon>Actinomycetota</taxon>
        <taxon>Actinomycetes</taxon>
        <taxon>Kitasatosporales</taxon>
        <taxon>Streptomycetaceae</taxon>
        <taxon>Streptomyces</taxon>
    </lineage>
</organism>
<name>A0A6N9UI39_9ACTN</name>
<keyword evidence="2" id="KW-0732">Signal</keyword>
<reference evidence="3 4" key="1">
    <citation type="submission" date="2020-01" db="EMBL/GenBank/DDBJ databases">
        <title>Insect and environment-associated Actinomycetes.</title>
        <authorList>
            <person name="Currrie C."/>
            <person name="Chevrette M."/>
            <person name="Carlson C."/>
            <person name="Stubbendieck R."/>
            <person name="Wendt-Pienkowski E."/>
        </authorList>
    </citation>
    <scope>NUCLEOTIDE SEQUENCE [LARGE SCALE GENOMIC DNA]</scope>
    <source>
        <strain evidence="3 4">SID14172</strain>
    </source>
</reference>
<feature type="compositionally biased region" description="Basic and acidic residues" evidence="1">
    <location>
        <begin position="80"/>
        <end position="105"/>
    </location>
</feature>
<dbReference type="Proteomes" id="UP000469545">
    <property type="component" value="Unassembled WGS sequence"/>
</dbReference>
<gene>
    <name evidence="3" type="ORF">G3I46_12105</name>
</gene>
<dbReference type="EMBL" id="JAAGMB010000258">
    <property type="protein sequence ID" value="NEB17245.1"/>
    <property type="molecule type" value="Genomic_DNA"/>
</dbReference>
<dbReference type="AlphaFoldDB" id="A0A6N9UI39"/>
<accession>A0A6N9UI39</accession>
<comment type="caution">
    <text evidence="3">The sequence shown here is derived from an EMBL/GenBank/DDBJ whole genome shotgun (WGS) entry which is preliminary data.</text>
</comment>